<keyword evidence="4" id="KW-0719">Serine esterase</keyword>
<gene>
    <name evidence="10" type="ORF">FA10DRAFT_281534</name>
</gene>
<dbReference type="GO" id="GO:0005576">
    <property type="term" value="C:extracellular region"/>
    <property type="evidence" value="ECO:0007669"/>
    <property type="project" value="UniProtKB-SubCell"/>
</dbReference>
<dbReference type="EMBL" id="KZ819640">
    <property type="protein sequence ID" value="PWN87298.1"/>
    <property type="molecule type" value="Genomic_DNA"/>
</dbReference>
<dbReference type="InterPro" id="IPR000675">
    <property type="entry name" value="Cutinase/axe"/>
</dbReference>
<evidence type="ECO:0000256" key="2">
    <source>
        <dbReference type="ARBA" id="ARBA00005254"/>
    </source>
</evidence>
<protein>
    <submittedName>
        <fullName evidence="10">Cutinase-domain-containing protein</fullName>
    </submittedName>
</protein>
<dbReference type="OrthoDB" id="2018133at2759"/>
<evidence type="ECO:0000256" key="7">
    <source>
        <dbReference type="ARBA" id="ARBA00022801"/>
    </source>
</evidence>
<dbReference type="Gene3D" id="1.10.287.2460">
    <property type="match status" value="1"/>
</dbReference>
<keyword evidence="8" id="KW-1015">Disulfide bond</keyword>
<dbReference type="PANTHER" id="PTHR43802:SF1">
    <property type="entry name" value="IP11341P-RELATED"/>
    <property type="match status" value="1"/>
</dbReference>
<dbReference type="InterPro" id="IPR029045">
    <property type="entry name" value="ClpP/crotonase-like_dom_sf"/>
</dbReference>
<dbReference type="Pfam" id="PF01083">
    <property type="entry name" value="Cutinase"/>
    <property type="match status" value="1"/>
</dbReference>
<comment type="similarity">
    <text evidence="2">Belongs to the enoyl-CoA hydratase/isomerase family.</text>
</comment>
<dbReference type="InParanoid" id="A0A316YF96"/>
<sequence length="548" mass="56283">MLFGALALLAISPAQASPLGGGFGGFPTRSGGGFGGFPTGGGGFGGFPGLPTSTSSAAPAPTGGSGSGAACSSYTIIEARGTGEPQGPSMGFRTMNQQILSRVSGGKEYDVVYPAGIDQQSSQGTTDIVNHVNANTGSCYILQGYSQGAAATVNAMSKLTGASFDAVKGVVLVGDPLKKAGLACNVDPNGGASTRNTNGIEGGFGSSGIPQNWVSKVLDICISGDGVCDGGGGITPPHLTYGSNSGVQTEGANFAVAMLQGQPYTHQRCRLSRLTTATNLCLSSAYLGHKYETQWTVQQLACYTAPSSHLPEMSSFLPICQFKVAILRGDGGHFCAGADLQAVFADKTGAQSSGRSNNLNPDMDAPGPMGPTRLVLNKPVIACIDGYAVAGGLELACWCDLRVASRSAKLGVLCRLRGVPLIDGGTVRLPKLIGLSRAQDLILTGRVISAEEAERFGLVNTLVPSSDPAEVLAASLELARLLCSHPQECMRGDRLSVLSQAAASEGHANVSGAEREAMQLEFEHGTRSLQHLGPALEAFIQRDKSAKL</sequence>
<reference evidence="10 11" key="1">
    <citation type="journal article" date="2018" name="Mol. Biol. Evol.">
        <title>Broad Genomic Sampling Reveals a Smut Pathogenic Ancestry of the Fungal Clade Ustilaginomycotina.</title>
        <authorList>
            <person name="Kijpornyongpan T."/>
            <person name="Mondo S.J."/>
            <person name="Barry K."/>
            <person name="Sandor L."/>
            <person name="Lee J."/>
            <person name="Lipzen A."/>
            <person name="Pangilinan J."/>
            <person name="LaButti K."/>
            <person name="Hainaut M."/>
            <person name="Henrissat B."/>
            <person name="Grigoriev I.V."/>
            <person name="Spatafora J.W."/>
            <person name="Aime M.C."/>
        </authorList>
    </citation>
    <scope>NUCLEOTIDE SEQUENCE [LARGE SCALE GENOMIC DNA]</scope>
    <source>
        <strain evidence="10 11">MCA 4198</strain>
    </source>
</reference>
<dbReference type="PROSITE" id="PS00931">
    <property type="entry name" value="CUTINASE_2"/>
    <property type="match status" value="1"/>
</dbReference>
<dbReference type="InterPro" id="IPR029058">
    <property type="entry name" value="AB_hydrolase_fold"/>
</dbReference>
<feature type="chain" id="PRO_5016331187" evidence="9">
    <location>
        <begin position="17"/>
        <end position="548"/>
    </location>
</feature>
<evidence type="ECO:0000256" key="1">
    <source>
        <dbReference type="ARBA" id="ARBA00004613"/>
    </source>
</evidence>
<comment type="similarity">
    <text evidence="3">Belongs to the cutinase family.</text>
</comment>
<dbReference type="Gene3D" id="3.40.50.1820">
    <property type="entry name" value="alpha/beta hydrolase"/>
    <property type="match status" value="1"/>
</dbReference>
<dbReference type="InterPro" id="IPR043579">
    <property type="entry name" value="CUTINASE_2"/>
</dbReference>
<accession>A0A316YF96</accession>
<dbReference type="PANTHER" id="PTHR43802">
    <property type="entry name" value="ENOYL-COA HYDRATASE"/>
    <property type="match status" value="1"/>
</dbReference>
<keyword evidence="11" id="KW-1185">Reference proteome</keyword>
<dbReference type="GeneID" id="37045619"/>
<dbReference type="STRING" id="215250.A0A316YF96"/>
<dbReference type="CDD" id="cd06558">
    <property type="entry name" value="crotonase-like"/>
    <property type="match status" value="1"/>
</dbReference>
<organism evidence="10 11">
    <name type="scientific">Acaromyces ingoldii</name>
    <dbReference type="NCBI Taxonomy" id="215250"/>
    <lineage>
        <taxon>Eukaryota</taxon>
        <taxon>Fungi</taxon>
        <taxon>Dikarya</taxon>
        <taxon>Basidiomycota</taxon>
        <taxon>Ustilaginomycotina</taxon>
        <taxon>Exobasidiomycetes</taxon>
        <taxon>Exobasidiales</taxon>
        <taxon>Cryptobasidiaceae</taxon>
        <taxon>Acaromyces</taxon>
    </lineage>
</organism>
<keyword evidence="6 9" id="KW-0732">Signal</keyword>
<evidence type="ECO:0000256" key="9">
    <source>
        <dbReference type="SAM" id="SignalP"/>
    </source>
</evidence>
<dbReference type="SMART" id="SM01110">
    <property type="entry name" value="Cutinase"/>
    <property type="match status" value="1"/>
</dbReference>
<evidence type="ECO:0000256" key="8">
    <source>
        <dbReference type="ARBA" id="ARBA00023157"/>
    </source>
</evidence>
<dbReference type="AlphaFoldDB" id="A0A316YF96"/>
<dbReference type="SUPFAM" id="SSF52096">
    <property type="entry name" value="ClpP/crotonase"/>
    <property type="match status" value="1"/>
</dbReference>
<evidence type="ECO:0000313" key="10">
    <source>
        <dbReference type="EMBL" id="PWN87298.1"/>
    </source>
</evidence>
<dbReference type="InterPro" id="IPR001753">
    <property type="entry name" value="Enoyl-CoA_hydra/iso"/>
</dbReference>
<dbReference type="GO" id="GO:0052689">
    <property type="term" value="F:carboxylic ester hydrolase activity"/>
    <property type="evidence" value="ECO:0007669"/>
    <property type="project" value="UniProtKB-KW"/>
</dbReference>
<dbReference type="Proteomes" id="UP000245768">
    <property type="component" value="Unassembled WGS sequence"/>
</dbReference>
<proteinExistence type="inferred from homology"/>
<evidence type="ECO:0000313" key="11">
    <source>
        <dbReference type="Proteomes" id="UP000245768"/>
    </source>
</evidence>
<dbReference type="Gene3D" id="3.90.226.10">
    <property type="entry name" value="2-enoyl-CoA Hydratase, Chain A, domain 1"/>
    <property type="match status" value="1"/>
</dbReference>
<evidence type="ECO:0000256" key="6">
    <source>
        <dbReference type="ARBA" id="ARBA00022729"/>
    </source>
</evidence>
<comment type="subcellular location">
    <subcellularLocation>
        <location evidence="1">Secreted</location>
    </subcellularLocation>
</comment>
<evidence type="ECO:0000256" key="5">
    <source>
        <dbReference type="ARBA" id="ARBA00022525"/>
    </source>
</evidence>
<evidence type="ECO:0000256" key="4">
    <source>
        <dbReference type="ARBA" id="ARBA00022487"/>
    </source>
</evidence>
<feature type="signal peptide" evidence="9">
    <location>
        <begin position="1"/>
        <end position="16"/>
    </location>
</feature>
<dbReference type="SUPFAM" id="SSF53474">
    <property type="entry name" value="alpha/beta-Hydrolases"/>
    <property type="match status" value="1"/>
</dbReference>
<keyword evidence="5" id="KW-0964">Secreted</keyword>
<dbReference type="Pfam" id="PF00378">
    <property type="entry name" value="ECH_1"/>
    <property type="match status" value="1"/>
</dbReference>
<keyword evidence="7" id="KW-0378">Hydrolase</keyword>
<name>A0A316YF96_9BASI</name>
<dbReference type="RefSeq" id="XP_025374496.1">
    <property type="nucleotide sequence ID" value="XM_025523703.1"/>
</dbReference>
<evidence type="ECO:0000256" key="3">
    <source>
        <dbReference type="ARBA" id="ARBA00007534"/>
    </source>
</evidence>